<dbReference type="EMBL" id="JAMFTS010005230">
    <property type="protein sequence ID" value="KAJ4733879.1"/>
    <property type="molecule type" value="Genomic_DNA"/>
</dbReference>
<evidence type="ECO:0000313" key="2">
    <source>
        <dbReference type="EMBL" id="KAJ4733879.1"/>
    </source>
</evidence>
<evidence type="ECO:0000313" key="4">
    <source>
        <dbReference type="Proteomes" id="UP001140206"/>
    </source>
</evidence>
<dbReference type="InterPro" id="IPR052733">
    <property type="entry name" value="Chloroplast_QOR"/>
</dbReference>
<dbReference type="Proteomes" id="UP001140206">
    <property type="component" value="Chromosome 2"/>
</dbReference>
<dbReference type="SMART" id="SM00829">
    <property type="entry name" value="PKS_ER"/>
    <property type="match status" value="1"/>
</dbReference>
<dbReference type="InterPro" id="IPR011032">
    <property type="entry name" value="GroES-like_sf"/>
</dbReference>
<dbReference type="SUPFAM" id="SSF50129">
    <property type="entry name" value="GroES-like"/>
    <property type="match status" value="1"/>
</dbReference>
<reference evidence="3" key="1">
    <citation type="submission" date="2022-08" db="EMBL/GenBank/DDBJ databases">
        <authorList>
            <person name="Marques A."/>
        </authorList>
    </citation>
    <scope>NUCLEOTIDE SEQUENCE</scope>
    <source>
        <strain evidence="3">RhyPub2mFocal</strain>
        <tissue evidence="3">Leaves</tissue>
    </source>
</reference>
<dbReference type="Gene3D" id="3.40.50.720">
    <property type="entry name" value="NAD(P)-binding Rossmann-like Domain"/>
    <property type="match status" value="1"/>
</dbReference>
<protein>
    <recommendedName>
        <fullName evidence="1">Enoyl reductase (ER) domain-containing protein</fullName>
    </recommendedName>
</protein>
<accession>A0AAV8F424</accession>
<dbReference type="Pfam" id="PF13602">
    <property type="entry name" value="ADH_zinc_N_2"/>
    <property type="match status" value="1"/>
</dbReference>
<proteinExistence type="predicted"/>
<dbReference type="CDD" id="cd08267">
    <property type="entry name" value="MDR1"/>
    <property type="match status" value="1"/>
</dbReference>
<comment type="caution">
    <text evidence="3">The sequence shown here is derived from an EMBL/GenBank/DDBJ whole genome shotgun (WGS) entry which is preliminary data.</text>
</comment>
<dbReference type="Pfam" id="PF08240">
    <property type="entry name" value="ADH_N"/>
    <property type="match status" value="1"/>
</dbReference>
<name>A0AAV8F424_9POAL</name>
<evidence type="ECO:0000259" key="1">
    <source>
        <dbReference type="SMART" id="SM00829"/>
    </source>
</evidence>
<dbReference type="PANTHER" id="PTHR44013">
    <property type="entry name" value="ZINC-TYPE ALCOHOL DEHYDROGENASE-LIKE PROTEIN C16A3.02C"/>
    <property type="match status" value="1"/>
</dbReference>
<feature type="domain" description="Enoyl reductase (ER)" evidence="1">
    <location>
        <begin position="25"/>
        <end position="344"/>
    </location>
</feature>
<dbReference type="Gene3D" id="3.90.180.10">
    <property type="entry name" value="Medium-chain alcohol dehydrogenases, catalytic domain"/>
    <property type="match status" value="1"/>
</dbReference>
<dbReference type="InterPro" id="IPR013154">
    <property type="entry name" value="ADH-like_N"/>
</dbReference>
<dbReference type="GO" id="GO:0016491">
    <property type="term" value="F:oxidoreductase activity"/>
    <property type="evidence" value="ECO:0007669"/>
    <property type="project" value="InterPro"/>
</dbReference>
<keyword evidence="4" id="KW-1185">Reference proteome</keyword>
<evidence type="ECO:0000313" key="3">
    <source>
        <dbReference type="EMBL" id="KAJ4787864.1"/>
    </source>
</evidence>
<dbReference type="EMBL" id="JAMFTS010000002">
    <property type="protein sequence ID" value="KAJ4787864.1"/>
    <property type="molecule type" value="Genomic_DNA"/>
</dbReference>
<dbReference type="InterPro" id="IPR036291">
    <property type="entry name" value="NAD(P)-bd_dom_sf"/>
</dbReference>
<dbReference type="AlphaFoldDB" id="A0AAV8F424"/>
<sequence length="346" mass="37843">MELKYHNTIKLKTKKYLRYSEFTIELLLQLSEVPVPKPKENDILVKVEAASLNPIDWRIQEGILRAPKLLSILPLPIPFVDCKFPFTPGVEIAGEVIDVGTNVKTVKKGDKVVSLLNYLNGGGLAQYAIAESYTAVRPSGSRAAEYAGLPVAGVTALQILKSIGAKFDGTGDKRNILITAASGGVGQYLVQLARLAGLHVTATCGARNIDLVRSLGANEVLDYKTPEGQQLTSPSGKLYDCVINCVANTEWSSTLEANLTSDGKVIEVTPTPVTMARYWIKKLVRSNKLEVFMLKSDREDLEFMIKLVNEGSIRTVLDSTYALDKAQEAWKRCMSGHATGKIIVEM</sequence>
<gene>
    <name evidence="2" type="ORF">LUZ62_000608</name>
    <name evidence="3" type="ORF">LUZ62_039110</name>
</gene>
<dbReference type="PANTHER" id="PTHR44013:SF1">
    <property type="entry name" value="ZINC-TYPE ALCOHOL DEHYDROGENASE-LIKE PROTEIN C16A3.02C"/>
    <property type="match status" value="1"/>
</dbReference>
<organism evidence="3 4">
    <name type="scientific">Rhynchospora pubera</name>
    <dbReference type="NCBI Taxonomy" id="906938"/>
    <lineage>
        <taxon>Eukaryota</taxon>
        <taxon>Viridiplantae</taxon>
        <taxon>Streptophyta</taxon>
        <taxon>Embryophyta</taxon>
        <taxon>Tracheophyta</taxon>
        <taxon>Spermatophyta</taxon>
        <taxon>Magnoliopsida</taxon>
        <taxon>Liliopsida</taxon>
        <taxon>Poales</taxon>
        <taxon>Cyperaceae</taxon>
        <taxon>Cyperoideae</taxon>
        <taxon>Rhynchosporeae</taxon>
        <taxon>Rhynchospora</taxon>
    </lineage>
</organism>
<dbReference type="InterPro" id="IPR020843">
    <property type="entry name" value="ER"/>
</dbReference>
<dbReference type="SUPFAM" id="SSF51735">
    <property type="entry name" value="NAD(P)-binding Rossmann-fold domains"/>
    <property type="match status" value="1"/>
</dbReference>